<dbReference type="AlphaFoldDB" id="A0AAV7K9C6"/>
<sequence>MIQNSDNTTVLKKTEIDTATTPGIDTGNKTSTPTRRRRKQKSFRETQIRRKMAMKLKRMNDRSFVLKENQRRLIVSRKQSELEKLKKLTIEYELKIKIFHSFQDVQTQLNTIFNSMVNIETNLRKAISPEESTFAEPQSLFIFNHNKLCEDSFGPFVYD</sequence>
<reference evidence="2 3" key="1">
    <citation type="journal article" date="2023" name="BMC Biol.">
        <title>The compact genome of the sponge Oopsacas minuta (Hexactinellida) is lacking key metazoan core genes.</title>
        <authorList>
            <person name="Santini S."/>
            <person name="Schenkelaars Q."/>
            <person name="Jourda C."/>
            <person name="Duchesne M."/>
            <person name="Belahbib H."/>
            <person name="Rocher C."/>
            <person name="Selva M."/>
            <person name="Riesgo A."/>
            <person name="Vervoort M."/>
            <person name="Leys S.P."/>
            <person name="Kodjabachian L."/>
            <person name="Le Bivic A."/>
            <person name="Borchiellini C."/>
            <person name="Claverie J.M."/>
            <person name="Renard E."/>
        </authorList>
    </citation>
    <scope>NUCLEOTIDE SEQUENCE [LARGE SCALE GENOMIC DNA]</scope>
    <source>
        <strain evidence="2">SPO-2</strain>
    </source>
</reference>
<organism evidence="2 3">
    <name type="scientific">Oopsacas minuta</name>
    <dbReference type="NCBI Taxonomy" id="111878"/>
    <lineage>
        <taxon>Eukaryota</taxon>
        <taxon>Metazoa</taxon>
        <taxon>Porifera</taxon>
        <taxon>Hexactinellida</taxon>
        <taxon>Hexasterophora</taxon>
        <taxon>Lyssacinosida</taxon>
        <taxon>Leucopsacidae</taxon>
        <taxon>Oopsacas</taxon>
    </lineage>
</organism>
<protein>
    <recommendedName>
        <fullName evidence="4">BZIP domain-containing protein</fullName>
    </recommendedName>
</protein>
<feature type="region of interest" description="Disordered" evidence="1">
    <location>
        <begin position="1"/>
        <end position="44"/>
    </location>
</feature>
<accession>A0AAV7K9C6</accession>
<evidence type="ECO:0008006" key="4">
    <source>
        <dbReference type="Google" id="ProtNLM"/>
    </source>
</evidence>
<evidence type="ECO:0000256" key="1">
    <source>
        <dbReference type="SAM" id="MobiDB-lite"/>
    </source>
</evidence>
<evidence type="ECO:0000313" key="3">
    <source>
        <dbReference type="Proteomes" id="UP001165289"/>
    </source>
</evidence>
<keyword evidence="3" id="KW-1185">Reference proteome</keyword>
<evidence type="ECO:0000313" key="2">
    <source>
        <dbReference type="EMBL" id="KAI6657922.1"/>
    </source>
</evidence>
<gene>
    <name evidence="2" type="ORF">LOD99_15640</name>
</gene>
<name>A0AAV7K9C6_9METZ</name>
<proteinExistence type="predicted"/>
<comment type="caution">
    <text evidence="2">The sequence shown here is derived from an EMBL/GenBank/DDBJ whole genome shotgun (WGS) entry which is preliminary data.</text>
</comment>
<dbReference type="EMBL" id="JAKMXF010000110">
    <property type="protein sequence ID" value="KAI6657922.1"/>
    <property type="molecule type" value="Genomic_DNA"/>
</dbReference>
<feature type="compositionally biased region" description="Polar residues" evidence="1">
    <location>
        <begin position="1"/>
        <end position="33"/>
    </location>
</feature>
<dbReference type="Proteomes" id="UP001165289">
    <property type="component" value="Unassembled WGS sequence"/>
</dbReference>